<evidence type="ECO:0000256" key="1">
    <source>
        <dbReference type="ARBA" id="ARBA00022664"/>
    </source>
</evidence>
<keyword evidence="1" id="KW-0507">mRNA processing</keyword>
<feature type="compositionally biased region" description="Basic and acidic residues" evidence="3">
    <location>
        <begin position="310"/>
        <end position="321"/>
    </location>
</feature>
<protein>
    <recommendedName>
        <fullName evidence="4">CCHC-type domain-containing protein</fullName>
    </recommendedName>
</protein>
<evidence type="ECO:0000256" key="2">
    <source>
        <dbReference type="PROSITE-ProRule" id="PRU00047"/>
    </source>
</evidence>
<dbReference type="Proteomes" id="UP000297245">
    <property type="component" value="Unassembled WGS sequence"/>
</dbReference>
<reference evidence="5 6" key="1">
    <citation type="journal article" date="2019" name="Nat. Ecol. Evol.">
        <title>Megaphylogeny resolves global patterns of mushroom evolution.</title>
        <authorList>
            <person name="Varga T."/>
            <person name="Krizsan K."/>
            <person name="Foldi C."/>
            <person name="Dima B."/>
            <person name="Sanchez-Garcia M."/>
            <person name="Sanchez-Ramirez S."/>
            <person name="Szollosi G.J."/>
            <person name="Szarkandi J.G."/>
            <person name="Papp V."/>
            <person name="Albert L."/>
            <person name="Andreopoulos W."/>
            <person name="Angelini C."/>
            <person name="Antonin V."/>
            <person name="Barry K.W."/>
            <person name="Bougher N.L."/>
            <person name="Buchanan P."/>
            <person name="Buyck B."/>
            <person name="Bense V."/>
            <person name="Catcheside P."/>
            <person name="Chovatia M."/>
            <person name="Cooper J."/>
            <person name="Damon W."/>
            <person name="Desjardin D."/>
            <person name="Finy P."/>
            <person name="Geml J."/>
            <person name="Haridas S."/>
            <person name="Hughes K."/>
            <person name="Justo A."/>
            <person name="Karasinski D."/>
            <person name="Kautmanova I."/>
            <person name="Kiss B."/>
            <person name="Kocsube S."/>
            <person name="Kotiranta H."/>
            <person name="LaButti K.M."/>
            <person name="Lechner B.E."/>
            <person name="Liimatainen K."/>
            <person name="Lipzen A."/>
            <person name="Lukacs Z."/>
            <person name="Mihaltcheva S."/>
            <person name="Morgado L.N."/>
            <person name="Niskanen T."/>
            <person name="Noordeloos M.E."/>
            <person name="Ohm R.A."/>
            <person name="Ortiz-Santana B."/>
            <person name="Ovrebo C."/>
            <person name="Racz N."/>
            <person name="Riley R."/>
            <person name="Savchenko A."/>
            <person name="Shiryaev A."/>
            <person name="Soop K."/>
            <person name="Spirin V."/>
            <person name="Szebenyi C."/>
            <person name="Tomsovsky M."/>
            <person name="Tulloss R.E."/>
            <person name="Uehling J."/>
            <person name="Grigoriev I.V."/>
            <person name="Vagvolgyi C."/>
            <person name="Papp T."/>
            <person name="Martin F.M."/>
            <person name="Miettinen O."/>
            <person name="Hibbett D.S."/>
            <person name="Nagy L.G."/>
        </authorList>
    </citation>
    <scope>NUCLEOTIDE SEQUENCE [LARGE SCALE GENOMIC DNA]</scope>
    <source>
        <strain evidence="5 6">CBS 962.96</strain>
    </source>
</reference>
<keyword evidence="2" id="KW-0862">Zinc</keyword>
<organism evidence="5 6">
    <name type="scientific">Dendrothele bispora (strain CBS 962.96)</name>
    <dbReference type="NCBI Taxonomy" id="1314807"/>
    <lineage>
        <taxon>Eukaryota</taxon>
        <taxon>Fungi</taxon>
        <taxon>Dikarya</taxon>
        <taxon>Basidiomycota</taxon>
        <taxon>Agaricomycotina</taxon>
        <taxon>Agaricomycetes</taxon>
        <taxon>Agaricomycetidae</taxon>
        <taxon>Agaricales</taxon>
        <taxon>Agaricales incertae sedis</taxon>
        <taxon>Dendrothele</taxon>
    </lineage>
</organism>
<dbReference type="SMART" id="SM00343">
    <property type="entry name" value="ZnF_C2HC"/>
    <property type="match status" value="1"/>
</dbReference>
<keyword evidence="2" id="KW-0479">Metal-binding</keyword>
<feature type="domain" description="CCHC-type" evidence="4">
    <location>
        <begin position="326"/>
        <end position="342"/>
    </location>
</feature>
<evidence type="ECO:0000256" key="3">
    <source>
        <dbReference type="SAM" id="MobiDB-lite"/>
    </source>
</evidence>
<dbReference type="EMBL" id="ML179445">
    <property type="protein sequence ID" value="THU87559.1"/>
    <property type="molecule type" value="Genomic_DNA"/>
</dbReference>
<gene>
    <name evidence="5" type="ORF">K435DRAFT_804214</name>
</gene>
<evidence type="ECO:0000313" key="6">
    <source>
        <dbReference type="Proteomes" id="UP000297245"/>
    </source>
</evidence>
<feature type="compositionally biased region" description="Low complexity" evidence="3">
    <location>
        <begin position="293"/>
        <end position="306"/>
    </location>
</feature>
<dbReference type="GO" id="GO:0006397">
    <property type="term" value="P:mRNA processing"/>
    <property type="evidence" value="ECO:0007669"/>
    <property type="project" value="UniProtKB-KW"/>
</dbReference>
<feature type="region of interest" description="Disordered" evidence="3">
    <location>
        <begin position="340"/>
        <end position="397"/>
    </location>
</feature>
<dbReference type="PROSITE" id="PS50158">
    <property type="entry name" value="ZF_CCHC"/>
    <property type="match status" value="1"/>
</dbReference>
<dbReference type="AlphaFoldDB" id="A0A4S8LF45"/>
<dbReference type="Gene3D" id="4.10.60.10">
    <property type="entry name" value="Zinc finger, CCHC-type"/>
    <property type="match status" value="1"/>
</dbReference>
<dbReference type="GO" id="GO:0008270">
    <property type="term" value="F:zinc ion binding"/>
    <property type="evidence" value="ECO:0007669"/>
    <property type="project" value="UniProtKB-KW"/>
</dbReference>
<dbReference type="OrthoDB" id="3127180at2759"/>
<keyword evidence="6" id="KW-1185">Reference proteome</keyword>
<sequence length="453" mass="51818">MSFSYSPLEDFNPWSDETSRVQFGTSPQEKPEIRDFSTVIDDVAESKSGILGDSFIHPSYPLSSYSIQQKGDYFREVPKLDSDGANWADFKDNWLYAAYAAEIGHLVEAKFEPPQEPELGTGRGAAAAYESESRSFRAYKLLENQCRVFLVQKLPSDVRREVMDGATCCRDVWLNLVKRFQVKVENDTADLKARWMLTTCGDNQNLDEWLRKDKTIVKSIMDMGGQVTRDEVRSHIIAKIPSVYRDFIRSQMTSYRLAHNGAAMPTQVIYEELRREYNSRHPTLPDWAKSKSKPNTSTTPSGSKSNHALSTEETKKKKKPDMSKVKCYGCKKLGHFRRDCPDEEEEKNKGKKDKEKEKKGKDDSKDNSKDSKESKESKHQTCPNSKSEKESKDSQANVVEEIEYAYYTSENFDDDMVMPELQEVSDSESEDWGDPLCTSTIFHLLLLQPATRQ</sequence>
<dbReference type="Pfam" id="PF00098">
    <property type="entry name" value="zf-CCHC"/>
    <property type="match status" value="1"/>
</dbReference>
<dbReference type="Pfam" id="PF14223">
    <property type="entry name" value="Retrotran_gag_2"/>
    <property type="match status" value="1"/>
</dbReference>
<evidence type="ECO:0000313" key="5">
    <source>
        <dbReference type="EMBL" id="THU87559.1"/>
    </source>
</evidence>
<evidence type="ECO:0000259" key="4">
    <source>
        <dbReference type="PROSITE" id="PS50158"/>
    </source>
</evidence>
<accession>A0A4S8LF45</accession>
<feature type="region of interest" description="Disordered" evidence="3">
    <location>
        <begin position="1"/>
        <end position="28"/>
    </location>
</feature>
<dbReference type="InterPro" id="IPR036875">
    <property type="entry name" value="Znf_CCHC_sf"/>
</dbReference>
<keyword evidence="2" id="KW-0863">Zinc-finger</keyword>
<dbReference type="InterPro" id="IPR001878">
    <property type="entry name" value="Znf_CCHC"/>
</dbReference>
<proteinExistence type="predicted"/>
<name>A0A4S8LF45_DENBC</name>
<dbReference type="GO" id="GO:0003676">
    <property type="term" value="F:nucleic acid binding"/>
    <property type="evidence" value="ECO:0007669"/>
    <property type="project" value="InterPro"/>
</dbReference>
<feature type="region of interest" description="Disordered" evidence="3">
    <location>
        <begin position="281"/>
        <end position="321"/>
    </location>
</feature>
<feature type="compositionally biased region" description="Basic and acidic residues" evidence="3">
    <location>
        <begin position="340"/>
        <end position="379"/>
    </location>
</feature>
<dbReference type="SUPFAM" id="SSF57756">
    <property type="entry name" value="Retrovirus zinc finger-like domains"/>
    <property type="match status" value="1"/>
</dbReference>